<protein>
    <submittedName>
        <fullName evidence="2">Uncharacterized protein</fullName>
    </submittedName>
</protein>
<evidence type="ECO:0000313" key="3">
    <source>
        <dbReference type="Proteomes" id="UP000008783"/>
    </source>
</evidence>
<dbReference type="VEuPathDB" id="FungiDB:PGTG_10339"/>
<sequence length="193" mass="21700">MVSSTRSGVNHGANPPPARRGRGRGRGRSRGGTFKGKKALSTGQLNAIDLLQKSKQIYFNAKDAEEYNLLPHIVKQTIKTFRLVRSFLTWQETLAKLNGWNPYKEKAAAALWAKFKKNPVAANSATVKATTSANNNMFKGYKIPKNSMNKDKASVENDKLMTSLKKKEMEKRKWKKVTHLAQAMIEFRDAANF</sequence>
<evidence type="ECO:0000313" key="2">
    <source>
        <dbReference type="EMBL" id="EFP84868.2"/>
    </source>
</evidence>
<reference key="1">
    <citation type="submission" date="2007-01" db="EMBL/GenBank/DDBJ databases">
        <title>The Genome Sequence of Puccinia graminis f. sp. tritici Strain CRL 75-36-700-3.</title>
        <authorList>
            <consortium name="The Broad Institute Genome Sequencing Platform"/>
            <person name="Birren B."/>
            <person name="Lander E."/>
            <person name="Galagan J."/>
            <person name="Nusbaum C."/>
            <person name="Devon K."/>
            <person name="Cuomo C."/>
            <person name="Jaffe D."/>
            <person name="Butler J."/>
            <person name="Alvarez P."/>
            <person name="Gnerre S."/>
            <person name="Grabherr M."/>
            <person name="Mauceli E."/>
            <person name="Brockman W."/>
            <person name="Young S."/>
            <person name="LaButti K."/>
            <person name="Sykes S."/>
            <person name="DeCaprio D."/>
            <person name="Crawford M."/>
            <person name="Koehrsen M."/>
            <person name="Engels R."/>
            <person name="Montgomery P."/>
            <person name="Pearson M."/>
            <person name="Howarth C."/>
            <person name="Larson L."/>
            <person name="White J."/>
            <person name="Zeng Q."/>
            <person name="Kodira C."/>
            <person name="Yandava C."/>
            <person name="Alvarado L."/>
            <person name="O'Leary S."/>
            <person name="Szabo L."/>
            <person name="Dean R."/>
            <person name="Schein J."/>
        </authorList>
    </citation>
    <scope>NUCLEOTIDE SEQUENCE</scope>
    <source>
        <strain>CRL 75-36-700-3</strain>
    </source>
</reference>
<dbReference type="HOGENOM" id="CLU_074176_1_0_1"/>
<dbReference type="Proteomes" id="UP000008783">
    <property type="component" value="Unassembled WGS sequence"/>
</dbReference>
<feature type="compositionally biased region" description="Basic residues" evidence="1">
    <location>
        <begin position="19"/>
        <end position="29"/>
    </location>
</feature>
<dbReference type="EMBL" id="DS178292">
    <property type="protein sequence ID" value="EFP84868.2"/>
    <property type="molecule type" value="Genomic_DNA"/>
</dbReference>
<dbReference type="AlphaFoldDB" id="E3KKP3"/>
<dbReference type="GeneID" id="10526842"/>
<dbReference type="KEGG" id="pgr:PGTG_10339"/>
<accession>E3KKP3</accession>
<organism evidence="2 3">
    <name type="scientific">Puccinia graminis f. sp. tritici (strain CRL 75-36-700-3 / race SCCL)</name>
    <name type="common">Black stem rust fungus</name>
    <dbReference type="NCBI Taxonomy" id="418459"/>
    <lineage>
        <taxon>Eukaryota</taxon>
        <taxon>Fungi</taxon>
        <taxon>Dikarya</taxon>
        <taxon>Basidiomycota</taxon>
        <taxon>Pucciniomycotina</taxon>
        <taxon>Pucciniomycetes</taxon>
        <taxon>Pucciniales</taxon>
        <taxon>Pucciniaceae</taxon>
        <taxon>Puccinia</taxon>
    </lineage>
</organism>
<dbReference type="InParanoid" id="E3KKP3"/>
<reference evidence="3" key="2">
    <citation type="journal article" date="2011" name="Proc. Natl. Acad. Sci. U.S.A.">
        <title>Obligate biotrophy features unraveled by the genomic analysis of rust fungi.</title>
        <authorList>
            <person name="Duplessis S."/>
            <person name="Cuomo C.A."/>
            <person name="Lin Y.-C."/>
            <person name="Aerts A."/>
            <person name="Tisserant E."/>
            <person name="Veneault-Fourrey C."/>
            <person name="Joly D.L."/>
            <person name="Hacquard S."/>
            <person name="Amselem J."/>
            <person name="Cantarel B.L."/>
            <person name="Chiu R."/>
            <person name="Coutinho P.M."/>
            <person name="Feau N."/>
            <person name="Field M."/>
            <person name="Frey P."/>
            <person name="Gelhaye E."/>
            <person name="Goldberg J."/>
            <person name="Grabherr M.G."/>
            <person name="Kodira C.D."/>
            <person name="Kohler A."/>
            <person name="Kuees U."/>
            <person name="Lindquist E.A."/>
            <person name="Lucas S.M."/>
            <person name="Mago R."/>
            <person name="Mauceli E."/>
            <person name="Morin E."/>
            <person name="Murat C."/>
            <person name="Pangilinan J.L."/>
            <person name="Park R."/>
            <person name="Pearson M."/>
            <person name="Quesneville H."/>
            <person name="Rouhier N."/>
            <person name="Sakthikumar S."/>
            <person name="Salamov A.A."/>
            <person name="Schmutz J."/>
            <person name="Selles B."/>
            <person name="Shapiro H."/>
            <person name="Tanguay P."/>
            <person name="Tuskan G.A."/>
            <person name="Henrissat B."/>
            <person name="Van de Peer Y."/>
            <person name="Rouze P."/>
            <person name="Ellis J.G."/>
            <person name="Dodds P.N."/>
            <person name="Schein J.E."/>
            <person name="Zhong S."/>
            <person name="Hamelin R.C."/>
            <person name="Grigoriev I.V."/>
            <person name="Szabo L.J."/>
            <person name="Martin F."/>
        </authorList>
    </citation>
    <scope>NUCLEOTIDE SEQUENCE [LARGE SCALE GENOMIC DNA]</scope>
    <source>
        <strain evidence="3">CRL 75-36-700-3 / race SCCL</strain>
    </source>
</reference>
<keyword evidence="3" id="KW-1185">Reference proteome</keyword>
<feature type="region of interest" description="Disordered" evidence="1">
    <location>
        <begin position="1"/>
        <end position="37"/>
    </location>
</feature>
<dbReference type="OrthoDB" id="2513944at2759"/>
<gene>
    <name evidence="2" type="ORF">PGTG_10339</name>
</gene>
<name>E3KKP3_PUCGT</name>
<dbReference type="RefSeq" id="XP_003329287.2">
    <property type="nucleotide sequence ID" value="XM_003329239.2"/>
</dbReference>
<proteinExistence type="predicted"/>
<evidence type="ECO:0000256" key="1">
    <source>
        <dbReference type="SAM" id="MobiDB-lite"/>
    </source>
</evidence>